<keyword evidence="5 6" id="KW-0720">Serine protease</keyword>
<comment type="caution">
    <text evidence="11">The sequence shown here is derived from an EMBL/GenBank/DDBJ whole genome shotgun (WGS) entry which is preliminary data.</text>
</comment>
<evidence type="ECO:0000256" key="1">
    <source>
        <dbReference type="ARBA" id="ARBA00011073"/>
    </source>
</evidence>
<dbReference type="CDD" id="cd04077">
    <property type="entry name" value="Peptidases_S8_PCSK9_ProteinaseK_like"/>
    <property type="match status" value="1"/>
</dbReference>
<accession>A0A9P9J5K9</accession>
<sequence length="401" mass="41733">MQSPWLLLLLAGLPAALARPTVSTHATSDIVKGKYIVIVKPEIAAPKLNEHIGWVDDIHKRSLSRRAGAAESGVNKVWKDTFKGYSGEFDKDTIKEINKNDDVLSVEPVRVIEIYAPKVTQTAATWGLGSISHRAAGSREFVYESSAGKNMWAYVVDTGVYTAHAEFEGRAFDGYNAVPDTEMQDINGHGTHCAGIIASKTYGVAKQANIMAVKVLDGASSTTDIVLDGFMWAVSNITNTPGRAAKSVISLSLGGGKSIAFNAAIDAAYKKGILVSAAAGNNNVDAALSSPGSAASAITVGATDKNNNRASFSNYGKVVDVFAPGLAITSLGITSTTATATMSGTSMACPHIAGLALYLKAKETLSAPGTVISRIKNLATKNVLLSPGTGSPNLLAYNGAA</sequence>
<proteinExistence type="inferred from homology"/>
<feature type="domain" description="Peptidase S8/S53" evidence="9">
    <location>
        <begin position="155"/>
        <end position="381"/>
    </location>
</feature>
<dbReference type="GO" id="GO:0005576">
    <property type="term" value="C:extracellular region"/>
    <property type="evidence" value="ECO:0007669"/>
    <property type="project" value="UniProtKB-ARBA"/>
</dbReference>
<reference evidence="11" key="1">
    <citation type="journal article" date="2021" name="Nat. Commun.">
        <title>Genetic determinants of endophytism in the Arabidopsis root mycobiome.</title>
        <authorList>
            <person name="Mesny F."/>
            <person name="Miyauchi S."/>
            <person name="Thiergart T."/>
            <person name="Pickel B."/>
            <person name="Atanasova L."/>
            <person name="Karlsson M."/>
            <person name="Huettel B."/>
            <person name="Barry K.W."/>
            <person name="Haridas S."/>
            <person name="Chen C."/>
            <person name="Bauer D."/>
            <person name="Andreopoulos W."/>
            <person name="Pangilinan J."/>
            <person name="LaButti K."/>
            <person name="Riley R."/>
            <person name="Lipzen A."/>
            <person name="Clum A."/>
            <person name="Drula E."/>
            <person name="Henrissat B."/>
            <person name="Kohler A."/>
            <person name="Grigoriev I.V."/>
            <person name="Martin F.M."/>
            <person name="Hacquard S."/>
        </authorList>
    </citation>
    <scope>NUCLEOTIDE SEQUENCE</scope>
    <source>
        <strain evidence="11">MPI-CAGE-AT-0021</strain>
    </source>
</reference>
<dbReference type="PROSITE" id="PS00136">
    <property type="entry name" value="SUBTILASE_ASP"/>
    <property type="match status" value="1"/>
</dbReference>
<dbReference type="FunFam" id="3.40.50.200:FF:000014">
    <property type="entry name" value="Proteinase K"/>
    <property type="match status" value="1"/>
</dbReference>
<dbReference type="InterPro" id="IPR023828">
    <property type="entry name" value="Peptidase_S8_Ser-AS"/>
</dbReference>
<dbReference type="PRINTS" id="PR00723">
    <property type="entry name" value="SUBTILISIN"/>
</dbReference>
<evidence type="ECO:0000256" key="7">
    <source>
        <dbReference type="RuleBase" id="RU003355"/>
    </source>
</evidence>
<evidence type="ECO:0000313" key="11">
    <source>
        <dbReference type="EMBL" id="KAH7149043.1"/>
    </source>
</evidence>
<dbReference type="InterPro" id="IPR037045">
    <property type="entry name" value="S8pro/Inhibitor_I9_sf"/>
</dbReference>
<dbReference type="PROSITE" id="PS00138">
    <property type="entry name" value="SUBTILASE_SER"/>
    <property type="match status" value="1"/>
</dbReference>
<dbReference type="InterPro" id="IPR000209">
    <property type="entry name" value="Peptidase_S8/S53_dom"/>
</dbReference>
<dbReference type="OrthoDB" id="206201at2759"/>
<keyword evidence="3 8" id="KW-0732">Signal</keyword>
<dbReference type="InterPro" id="IPR023827">
    <property type="entry name" value="Peptidase_S8_Asp-AS"/>
</dbReference>
<name>A0A9P9J5K9_9HYPO</name>
<dbReference type="EMBL" id="JAGMUU010000007">
    <property type="protein sequence ID" value="KAH7149043.1"/>
    <property type="molecule type" value="Genomic_DNA"/>
</dbReference>
<dbReference type="Proteomes" id="UP000717696">
    <property type="component" value="Unassembled WGS sequence"/>
</dbReference>
<feature type="signal peptide" evidence="8">
    <location>
        <begin position="1"/>
        <end position="18"/>
    </location>
</feature>
<dbReference type="PANTHER" id="PTHR43806">
    <property type="entry name" value="PEPTIDASE S8"/>
    <property type="match status" value="1"/>
</dbReference>
<comment type="similarity">
    <text evidence="1 6 7">Belongs to the peptidase S8 family.</text>
</comment>
<dbReference type="GO" id="GO:0006508">
    <property type="term" value="P:proteolysis"/>
    <property type="evidence" value="ECO:0007669"/>
    <property type="project" value="UniProtKB-KW"/>
</dbReference>
<dbReference type="GO" id="GO:0004252">
    <property type="term" value="F:serine-type endopeptidase activity"/>
    <property type="evidence" value="ECO:0007669"/>
    <property type="project" value="UniProtKB-UniRule"/>
</dbReference>
<feature type="active site" description="Charge relay system" evidence="6">
    <location>
        <position position="157"/>
    </location>
</feature>
<organism evidence="11 12">
    <name type="scientific">Dactylonectria estremocensis</name>
    <dbReference type="NCBI Taxonomy" id="1079267"/>
    <lineage>
        <taxon>Eukaryota</taxon>
        <taxon>Fungi</taxon>
        <taxon>Dikarya</taxon>
        <taxon>Ascomycota</taxon>
        <taxon>Pezizomycotina</taxon>
        <taxon>Sordariomycetes</taxon>
        <taxon>Hypocreomycetidae</taxon>
        <taxon>Hypocreales</taxon>
        <taxon>Nectriaceae</taxon>
        <taxon>Dactylonectria</taxon>
    </lineage>
</organism>
<feature type="domain" description="Inhibitor I9" evidence="10">
    <location>
        <begin position="34"/>
        <end position="110"/>
    </location>
</feature>
<dbReference type="InterPro" id="IPR022398">
    <property type="entry name" value="Peptidase_S8_His-AS"/>
</dbReference>
<dbReference type="InterPro" id="IPR034193">
    <property type="entry name" value="PCSK9_ProteinaseK-like"/>
</dbReference>
<dbReference type="PROSITE" id="PS51892">
    <property type="entry name" value="SUBTILASE"/>
    <property type="match status" value="1"/>
</dbReference>
<dbReference type="PANTHER" id="PTHR43806:SF58">
    <property type="entry name" value="ALKALINE PROTEASE 1-RELATED"/>
    <property type="match status" value="1"/>
</dbReference>
<keyword evidence="4 6" id="KW-0378">Hydrolase</keyword>
<feature type="active site" description="Charge relay system" evidence="6">
    <location>
        <position position="189"/>
    </location>
</feature>
<gene>
    <name evidence="11" type="ORF">B0J13DRAFT_295778</name>
</gene>
<evidence type="ECO:0000259" key="9">
    <source>
        <dbReference type="Pfam" id="PF00082"/>
    </source>
</evidence>
<dbReference type="Gene3D" id="3.30.70.80">
    <property type="entry name" value="Peptidase S8 propeptide/proteinase inhibitor I9"/>
    <property type="match status" value="1"/>
</dbReference>
<feature type="active site" description="Charge relay system" evidence="6">
    <location>
        <position position="346"/>
    </location>
</feature>
<dbReference type="Pfam" id="PF05922">
    <property type="entry name" value="Inhibitor_I9"/>
    <property type="match status" value="1"/>
</dbReference>
<evidence type="ECO:0000256" key="4">
    <source>
        <dbReference type="ARBA" id="ARBA00022801"/>
    </source>
</evidence>
<evidence type="ECO:0000259" key="10">
    <source>
        <dbReference type="Pfam" id="PF05922"/>
    </source>
</evidence>
<dbReference type="InterPro" id="IPR036852">
    <property type="entry name" value="Peptidase_S8/S53_dom_sf"/>
</dbReference>
<keyword evidence="2 6" id="KW-0645">Protease</keyword>
<dbReference type="InterPro" id="IPR050131">
    <property type="entry name" value="Peptidase_S8_subtilisin-like"/>
</dbReference>
<dbReference type="SUPFAM" id="SSF54897">
    <property type="entry name" value="Protease propeptides/inhibitors"/>
    <property type="match status" value="1"/>
</dbReference>
<dbReference type="AlphaFoldDB" id="A0A9P9J5K9"/>
<dbReference type="InterPro" id="IPR015500">
    <property type="entry name" value="Peptidase_S8_subtilisin-rel"/>
</dbReference>
<dbReference type="PROSITE" id="PS00137">
    <property type="entry name" value="SUBTILASE_HIS"/>
    <property type="match status" value="1"/>
</dbReference>
<dbReference type="InterPro" id="IPR010259">
    <property type="entry name" value="S8pro/Inhibitor_I9"/>
</dbReference>
<feature type="chain" id="PRO_5040491777" evidence="8">
    <location>
        <begin position="19"/>
        <end position="401"/>
    </location>
</feature>
<evidence type="ECO:0000256" key="5">
    <source>
        <dbReference type="ARBA" id="ARBA00022825"/>
    </source>
</evidence>
<evidence type="ECO:0000256" key="2">
    <source>
        <dbReference type="ARBA" id="ARBA00022670"/>
    </source>
</evidence>
<dbReference type="Gene3D" id="3.40.50.200">
    <property type="entry name" value="Peptidase S8/S53 domain"/>
    <property type="match status" value="1"/>
</dbReference>
<evidence type="ECO:0000256" key="3">
    <source>
        <dbReference type="ARBA" id="ARBA00022729"/>
    </source>
</evidence>
<evidence type="ECO:0000313" key="12">
    <source>
        <dbReference type="Proteomes" id="UP000717696"/>
    </source>
</evidence>
<evidence type="ECO:0000256" key="6">
    <source>
        <dbReference type="PROSITE-ProRule" id="PRU01240"/>
    </source>
</evidence>
<dbReference type="Pfam" id="PF00082">
    <property type="entry name" value="Peptidase_S8"/>
    <property type="match status" value="1"/>
</dbReference>
<keyword evidence="12" id="KW-1185">Reference proteome</keyword>
<evidence type="ECO:0000256" key="8">
    <source>
        <dbReference type="SAM" id="SignalP"/>
    </source>
</evidence>
<protein>
    <submittedName>
        <fullName evidence="11">Peptidase S8/S53 domain-containing protein</fullName>
    </submittedName>
</protein>
<dbReference type="SUPFAM" id="SSF52743">
    <property type="entry name" value="Subtilisin-like"/>
    <property type="match status" value="1"/>
</dbReference>